<dbReference type="EMBL" id="JASPKY010000171">
    <property type="protein sequence ID" value="KAK9728246.1"/>
    <property type="molecule type" value="Genomic_DNA"/>
</dbReference>
<dbReference type="InterPro" id="IPR050468">
    <property type="entry name" value="Cuticle_Struct_Prot"/>
</dbReference>
<reference evidence="3 4" key="1">
    <citation type="journal article" date="2024" name="BMC Genomics">
        <title>De novo assembly and annotation of Popillia japonica's genome with initial clues to its potential as an invasive pest.</title>
        <authorList>
            <person name="Cucini C."/>
            <person name="Boschi S."/>
            <person name="Funari R."/>
            <person name="Cardaioli E."/>
            <person name="Iannotti N."/>
            <person name="Marturano G."/>
            <person name="Paoli F."/>
            <person name="Bruttini M."/>
            <person name="Carapelli A."/>
            <person name="Frati F."/>
            <person name="Nardi F."/>
        </authorList>
    </citation>
    <scope>NUCLEOTIDE SEQUENCE [LARGE SCALE GENOMIC DNA]</scope>
    <source>
        <strain evidence="3">DMR45628</strain>
    </source>
</reference>
<dbReference type="AlphaFoldDB" id="A0AAW1L5Q6"/>
<feature type="compositionally biased region" description="Basic and acidic residues" evidence="2">
    <location>
        <begin position="282"/>
        <end position="291"/>
    </location>
</feature>
<dbReference type="Proteomes" id="UP001458880">
    <property type="component" value="Unassembled WGS sequence"/>
</dbReference>
<keyword evidence="1" id="KW-0193">Cuticle</keyword>
<dbReference type="PANTHER" id="PTHR10380:SF235">
    <property type="entry name" value="CUTICULAR PROTEIN 73D, ISOFORM B"/>
    <property type="match status" value="1"/>
</dbReference>
<comment type="caution">
    <text evidence="3">The sequence shown here is derived from an EMBL/GenBank/DDBJ whole genome shotgun (WGS) entry which is preliminary data.</text>
</comment>
<evidence type="ECO:0000313" key="3">
    <source>
        <dbReference type="EMBL" id="KAK9728246.1"/>
    </source>
</evidence>
<evidence type="ECO:0000256" key="2">
    <source>
        <dbReference type="SAM" id="MobiDB-lite"/>
    </source>
</evidence>
<evidence type="ECO:0000313" key="4">
    <source>
        <dbReference type="Proteomes" id="UP001458880"/>
    </source>
</evidence>
<dbReference type="GO" id="GO:0008010">
    <property type="term" value="F:structural constituent of chitin-based larval cuticle"/>
    <property type="evidence" value="ECO:0007669"/>
    <property type="project" value="TreeGrafter"/>
</dbReference>
<feature type="region of interest" description="Disordered" evidence="2">
    <location>
        <begin position="273"/>
        <end position="382"/>
    </location>
</feature>
<dbReference type="Pfam" id="PF00379">
    <property type="entry name" value="Chitin_bind_4"/>
    <property type="match status" value="1"/>
</dbReference>
<protein>
    <submittedName>
        <fullName evidence="3">Uncharacterized protein</fullName>
    </submittedName>
</protein>
<keyword evidence="4" id="KW-1185">Reference proteome</keyword>
<name>A0AAW1L5Q6_POPJA</name>
<evidence type="ECO:0000256" key="1">
    <source>
        <dbReference type="PROSITE-ProRule" id="PRU00497"/>
    </source>
</evidence>
<dbReference type="PANTHER" id="PTHR10380">
    <property type="entry name" value="CUTICLE PROTEIN"/>
    <property type="match status" value="1"/>
</dbReference>
<dbReference type="InterPro" id="IPR000618">
    <property type="entry name" value="Insect_cuticle"/>
</dbReference>
<proteinExistence type="predicted"/>
<dbReference type="PROSITE" id="PS51155">
    <property type="entry name" value="CHIT_BIND_RR_2"/>
    <property type="match status" value="2"/>
</dbReference>
<dbReference type="GO" id="GO:0062129">
    <property type="term" value="C:chitin-based extracellular matrix"/>
    <property type="evidence" value="ECO:0007669"/>
    <property type="project" value="TreeGrafter"/>
</dbReference>
<sequence length="413" mass="46456">MAWWEVNLKKNSKWWEVNVNSLDFICSRSLFTKSLLKRTFAADSDYNILNTDGSHDFRYDNPDSFHETHANRNNIVNGVFGGRNPTTGGVDRTEYTAGPRGFRPKVKNVVRKYDLSQRPVGPIGNKDDPYFDPYEDPSYNFQFNTRVYNRKEGTNTLYRSLFFKDSRKPYQRGRSFVQRGLDGSYRFAALRPDHRRTEVSDTVGNITGSYLYKDEKRVLHAVHYIAGPNIGYRVLKNVKGPHLPTIFQSNSQYIIPGDFDDAKDTDSNVFARTTSTYVTPKPNKDQDKYGGDSEDSFNQIAKATSRPGSNSGGVRPTKPSESLFGGGGSGTSAENNFGISSSGAGSGDEEEELFDDVSNSGVKPVPNRPTTIRPSTYKPPRRPVKLIRPTQTSITTIRPQNLKSLIQYNGMWC</sequence>
<feature type="compositionally biased region" description="Polar residues" evidence="2">
    <location>
        <begin position="296"/>
        <end position="309"/>
    </location>
</feature>
<accession>A0AAW1L5Q6</accession>
<gene>
    <name evidence="3" type="ORF">QE152_g18062</name>
</gene>
<organism evidence="3 4">
    <name type="scientific">Popillia japonica</name>
    <name type="common">Japanese beetle</name>
    <dbReference type="NCBI Taxonomy" id="7064"/>
    <lineage>
        <taxon>Eukaryota</taxon>
        <taxon>Metazoa</taxon>
        <taxon>Ecdysozoa</taxon>
        <taxon>Arthropoda</taxon>
        <taxon>Hexapoda</taxon>
        <taxon>Insecta</taxon>
        <taxon>Pterygota</taxon>
        <taxon>Neoptera</taxon>
        <taxon>Endopterygota</taxon>
        <taxon>Coleoptera</taxon>
        <taxon>Polyphaga</taxon>
        <taxon>Scarabaeiformia</taxon>
        <taxon>Scarabaeidae</taxon>
        <taxon>Rutelinae</taxon>
        <taxon>Popillia</taxon>
    </lineage>
</organism>